<name>A0A427AQ19_ENSVE</name>
<protein>
    <submittedName>
        <fullName evidence="2">Uncharacterized protein</fullName>
    </submittedName>
</protein>
<comment type="caution">
    <text evidence="2">The sequence shown here is derived from an EMBL/GenBank/DDBJ whole genome shotgun (WGS) entry which is preliminary data.</text>
</comment>
<feature type="region of interest" description="Disordered" evidence="1">
    <location>
        <begin position="66"/>
        <end position="120"/>
    </location>
</feature>
<evidence type="ECO:0000256" key="1">
    <source>
        <dbReference type="SAM" id="MobiDB-lite"/>
    </source>
</evidence>
<dbReference type="EMBL" id="AMZH03001706">
    <property type="protein sequence ID" value="RRT78316.1"/>
    <property type="molecule type" value="Genomic_DNA"/>
</dbReference>
<proteinExistence type="predicted"/>
<evidence type="ECO:0000313" key="2">
    <source>
        <dbReference type="EMBL" id="RRT78316.1"/>
    </source>
</evidence>
<dbReference type="AlphaFoldDB" id="A0A427AQ19"/>
<evidence type="ECO:0000313" key="3">
    <source>
        <dbReference type="Proteomes" id="UP000287651"/>
    </source>
</evidence>
<gene>
    <name evidence="2" type="ORF">B296_00005914</name>
</gene>
<organism evidence="2 3">
    <name type="scientific">Ensete ventricosum</name>
    <name type="common">Abyssinian banana</name>
    <name type="synonym">Musa ensete</name>
    <dbReference type="NCBI Taxonomy" id="4639"/>
    <lineage>
        <taxon>Eukaryota</taxon>
        <taxon>Viridiplantae</taxon>
        <taxon>Streptophyta</taxon>
        <taxon>Embryophyta</taxon>
        <taxon>Tracheophyta</taxon>
        <taxon>Spermatophyta</taxon>
        <taxon>Magnoliopsida</taxon>
        <taxon>Liliopsida</taxon>
        <taxon>Zingiberales</taxon>
        <taxon>Musaceae</taxon>
        <taxon>Ensete</taxon>
    </lineage>
</organism>
<feature type="region of interest" description="Disordered" evidence="1">
    <location>
        <begin position="1"/>
        <end position="24"/>
    </location>
</feature>
<sequence>MSAVTHTNLVKLTSREKSAANESLPSFVPTRIMGIPGYKHAGLANSAVPHRDALYKPRCAHLLLSYSPTKAPGTVKKRNSKKEASLSLSYPRPPAQSPPAAASATPPQPIPRSQIKDLDH</sequence>
<feature type="compositionally biased region" description="Polar residues" evidence="1">
    <location>
        <begin position="1"/>
        <end position="11"/>
    </location>
</feature>
<dbReference type="Proteomes" id="UP000287651">
    <property type="component" value="Unassembled WGS sequence"/>
</dbReference>
<accession>A0A427AQ19</accession>
<reference evidence="2 3" key="1">
    <citation type="journal article" date="2014" name="Agronomy (Basel)">
        <title>A Draft Genome Sequence for Ensete ventricosum, the Drought-Tolerant Tree Against Hunger.</title>
        <authorList>
            <person name="Harrison J."/>
            <person name="Moore K.A."/>
            <person name="Paszkiewicz K."/>
            <person name="Jones T."/>
            <person name="Grant M."/>
            <person name="Ambacheew D."/>
            <person name="Muzemil S."/>
            <person name="Studholme D.J."/>
        </authorList>
    </citation>
    <scope>NUCLEOTIDE SEQUENCE [LARGE SCALE GENOMIC DNA]</scope>
</reference>